<accession>A0A8C0W7D7</accession>
<organism evidence="1">
    <name type="scientific">Castor canadensis</name>
    <name type="common">American beaver</name>
    <dbReference type="NCBI Taxonomy" id="51338"/>
    <lineage>
        <taxon>Eukaryota</taxon>
        <taxon>Metazoa</taxon>
        <taxon>Chordata</taxon>
        <taxon>Craniata</taxon>
        <taxon>Vertebrata</taxon>
        <taxon>Euteleostomi</taxon>
        <taxon>Mammalia</taxon>
        <taxon>Eutheria</taxon>
        <taxon>Euarchontoglires</taxon>
        <taxon>Glires</taxon>
        <taxon>Rodentia</taxon>
        <taxon>Castorimorpha</taxon>
        <taxon>Castoridae</taxon>
        <taxon>Castor</taxon>
    </lineage>
</organism>
<protein>
    <submittedName>
        <fullName evidence="1">Uncharacterized protein</fullName>
    </submittedName>
</protein>
<evidence type="ECO:0000313" key="1">
    <source>
        <dbReference type="Ensembl" id="ENSCCNP00000004725.1"/>
    </source>
</evidence>
<dbReference type="AlphaFoldDB" id="A0A8C0W7D7"/>
<sequence length="82" mass="9255">MPQMSLSWMDLGSVVASPWLLLLLAGASWLLAHVLTQIYTFYKNSRRLQCFPQPPKRNWLIGHLGMVSCQQGSSGVSAWMDF</sequence>
<dbReference type="Ensembl" id="ENSCCNT00000006218.1">
    <property type="protein sequence ID" value="ENSCCNP00000004725.1"/>
    <property type="gene ID" value="ENSCCNG00000005047.1"/>
</dbReference>
<name>A0A8C0W7D7_CASCN</name>
<reference evidence="1" key="1">
    <citation type="submission" date="2023-09" db="UniProtKB">
        <authorList>
            <consortium name="Ensembl"/>
        </authorList>
    </citation>
    <scope>IDENTIFICATION</scope>
</reference>
<proteinExistence type="predicted"/>